<sequence>MDKFKQMEQFNIAYVHALASHAGFKISRCDVDDDSVDITIEGTGFTDGKIRNPKIDLQLKSTSNFDVKDGKISYALKKKNYMDLIGDNVLSPRYLVLLQLPEDVSEWLLNSERGVSLHNCCYWCSLRDYEPTENTSSVTIKMPVTQVLTSSFLKDMMKAASNRESV</sequence>
<dbReference type="Pfam" id="PF14280">
    <property type="entry name" value="DUF4365"/>
    <property type="match status" value="1"/>
</dbReference>
<organism evidence="2 3">
    <name type="scientific">Enterobacter pseudoroggenkampii</name>
    <dbReference type="NCBI Taxonomy" id="2996112"/>
    <lineage>
        <taxon>Bacteria</taxon>
        <taxon>Pseudomonadati</taxon>
        <taxon>Pseudomonadota</taxon>
        <taxon>Gammaproteobacteria</taxon>
        <taxon>Enterobacterales</taxon>
        <taxon>Enterobacteriaceae</taxon>
        <taxon>Enterobacter</taxon>
    </lineage>
</organism>
<protein>
    <submittedName>
        <fullName evidence="2">DUF4365 domain-containing protein</fullName>
    </submittedName>
</protein>
<dbReference type="Proteomes" id="UP001163211">
    <property type="component" value="Unassembled WGS sequence"/>
</dbReference>
<name>A0ABT3XH56_9ENTR</name>
<gene>
    <name evidence="2" type="ORF">OTG14_19410</name>
</gene>
<dbReference type="InterPro" id="IPR025375">
    <property type="entry name" value="DUF4365"/>
</dbReference>
<comment type="caution">
    <text evidence="2">The sequence shown here is derived from an EMBL/GenBank/DDBJ whole genome shotgun (WGS) entry which is preliminary data.</text>
</comment>
<reference evidence="2" key="1">
    <citation type="submission" date="2022-11" db="EMBL/GenBank/DDBJ databases">
        <title>The draft genomes of two Enterobacter strains.</title>
        <authorList>
            <person name="He Y."/>
            <person name="Wu S."/>
            <person name="Feng Y."/>
            <person name="Zong Z."/>
        </authorList>
    </citation>
    <scope>NUCLEOTIDE SEQUENCE</scope>
    <source>
        <strain evidence="2">155092</strain>
    </source>
</reference>
<keyword evidence="3" id="KW-1185">Reference proteome</keyword>
<accession>A0ABT3XH56</accession>
<evidence type="ECO:0000313" key="2">
    <source>
        <dbReference type="EMBL" id="MCX8305113.1"/>
    </source>
</evidence>
<dbReference type="EMBL" id="JAPMLV010000005">
    <property type="protein sequence ID" value="MCX8305113.1"/>
    <property type="molecule type" value="Genomic_DNA"/>
</dbReference>
<feature type="domain" description="DUF4365" evidence="1">
    <location>
        <begin position="8"/>
        <end position="159"/>
    </location>
</feature>
<proteinExistence type="predicted"/>
<dbReference type="RefSeq" id="WP_267215628.1">
    <property type="nucleotide sequence ID" value="NZ_JAPMLV010000005.1"/>
</dbReference>
<evidence type="ECO:0000259" key="1">
    <source>
        <dbReference type="Pfam" id="PF14280"/>
    </source>
</evidence>
<evidence type="ECO:0000313" key="3">
    <source>
        <dbReference type="Proteomes" id="UP001163211"/>
    </source>
</evidence>